<gene>
    <name evidence="1" type="ORF">GSY63_09935</name>
</gene>
<evidence type="ECO:0000313" key="1">
    <source>
        <dbReference type="EMBL" id="NCD69674.1"/>
    </source>
</evidence>
<accession>A0A965ZGP9</accession>
<comment type="caution">
    <text evidence="1">The sequence shown here is derived from an EMBL/GenBank/DDBJ whole genome shotgun (WGS) entry which is preliminary data.</text>
</comment>
<proteinExistence type="predicted"/>
<dbReference type="AlphaFoldDB" id="A0A965ZGP9"/>
<organism evidence="1 2">
    <name type="scientific">Mucilaginibacter agri</name>
    <dbReference type="NCBI Taxonomy" id="2695265"/>
    <lineage>
        <taxon>Bacteria</taxon>
        <taxon>Pseudomonadati</taxon>
        <taxon>Bacteroidota</taxon>
        <taxon>Sphingobacteriia</taxon>
        <taxon>Sphingobacteriales</taxon>
        <taxon>Sphingobacteriaceae</taxon>
        <taxon>Mucilaginibacter</taxon>
    </lineage>
</organism>
<name>A0A965ZGP9_9SPHI</name>
<protein>
    <submittedName>
        <fullName evidence="1">Uncharacterized protein</fullName>
    </submittedName>
</protein>
<dbReference type="Proteomes" id="UP000638732">
    <property type="component" value="Unassembled WGS sequence"/>
</dbReference>
<reference evidence="1" key="2">
    <citation type="submission" date="2020-10" db="EMBL/GenBank/DDBJ databases">
        <title>Mucilaginibacter sp. nov., isolated from soil.</title>
        <authorList>
            <person name="Jeon C.O."/>
        </authorList>
    </citation>
    <scope>NUCLEOTIDE SEQUENCE</scope>
    <source>
        <strain evidence="1">R11</strain>
    </source>
</reference>
<dbReference type="EMBL" id="WWEO01000041">
    <property type="protein sequence ID" value="NCD69674.1"/>
    <property type="molecule type" value="Genomic_DNA"/>
</dbReference>
<sequence>MHLPYEQRLGHKADFRVKYKFIDHKNGGRKQLPFQGIRSDFSYDEGNSVYIIWPEFEDENGNVVLENDKPVAVEGTALMWIVIPERRGIHKEMIKVGTKCFFREGIITASCEVIEVLNLFSNPTQ</sequence>
<reference evidence="1" key="1">
    <citation type="submission" date="2020-01" db="EMBL/GenBank/DDBJ databases">
        <authorList>
            <person name="Seo Y.L."/>
        </authorList>
    </citation>
    <scope>NUCLEOTIDE SEQUENCE</scope>
    <source>
        <strain evidence="1">R11</strain>
    </source>
</reference>
<evidence type="ECO:0000313" key="2">
    <source>
        <dbReference type="Proteomes" id="UP000638732"/>
    </source>
</evidence>
<keyword evidence="2" id="KW-1185">Reference proteome</keyword>